<keyword evidence="3" id="KW-1185">Reference proteome</keyword>
<dbReference type="AlphaFoldDB" id="A0A194UXZ4"/>
<feature type="non-terminal residue" evidence="2">
    <location>
        <position position="1"/>
    </location>
</feature>
<feature type="region of interest" description="Disordered" evidence="1">
    <location>
        <begin position="1"/>
        <end position="107"/>
    </location>
</feature>
<organism evidence="2 3">
    <name type="scientific">Cytospora mali</name>
    <name type="common">Apple Valsa canker fungus</name>
    <name type="synonym">Valsa mali</name>
    <dbReference type="NCBI Taxonomy" id="578113"/>
    <lineage>
        <taxon>Eukaryota</taxon>
        <taxon>Fungi</taxon>
        <taxon>Dikarya</taxon>
        <taxon>Ascomycota</taxon>
        <taxon>Pezizomycotina</taxon>
        <taxon>Sordariomycetes</taxon>
        <taxon>Sordariomycetidae</taxon>
        <taxon>Diaporthales</taxon>
        <taxon>Cytosporaceae</taxon>
        <taxon>Cytospora</taxon>
    </lineage>
</organism>
<feature type="compositionally biased region" description="Low complexity" evidence="1">
    <location>
        <begin position="82"/>
        <end position="96"/>
    </location>
</feature>
<evidence type="ECO:0000313" key="3">
    <source>
        <dbReference type="Proteomes" id="UP000078576"/>
    </source>
</evidence>
<dbReference type="EMBL" id="KN714690">
    <property type="protein sequence ID" value="KUI56523.1"/>
    <property type="molecule type" value="Genomic_DNA"/>
</dbReference>
<feature type="compositionally biased region" description="Pro residues" evidence="1">
    <location>
        <begin position="97"/>
        <end position="107"/>
    </location>
</feature>
<protein>
    <submittedName>
        <fullName evidence="2">Isonitrile hydratase</fullName>
    </submittedName>
</protein>
<sequence>LPPTHKPSPNQLPHHPQHKPSLALPIPLRPIPHLSRSKHHLDHRVRKPPVRPTISSNQVIPIGHPAAAPQVPVPHPPHLPAHELAPGMPPAQLGLQPPGPTGLPPAV</sequence>
<dbReference type="Proteomes" id="UP000078576">
    <property type="component" value="Unassembled WGS sequence"/>
</dbReference>
<name>A0A194UXZ4_CYTMA</name>
<gene>
    <name evidence="2" type="ORF">VP1G_03862</name>
</gene>
<evidence type="ECO:0000256" key="1">
    <source>
        <dbReference type="SAM" id="MobiDB-lite"/>
    </source>
</evidence>
<proteinExistence type="predicted"/>
<feature type="compositionally biased region" description="Basic residues" evidence="1">
    <location>
        <begin position="35"/>
        <end position="49"/>
    </location>
</feature>
<evidence type="ECO:0000313" key="2">
    <source>
        <dbReference type="EMBL" id="KUI56523.1"/>
    </source>
</evidence>
<accession>A0A194UXZ4</accession>
<reference evidence="3" key="1">
    <citation type="submission" date="2014-12" db="EMBL/GenBank/DDBJ databases">
        <title>Genome Sequence of Valsa Canker Pathogens Uncovers a Specific Adaption of Colonization on Woody Bark.</title>
        <authorList>
            <person name="Yin Z."/>
            <person name="Liu H."/>
            <person name="Gao X."/>
            <person name="Li Z."/>
            <person name="Song N."/>
            <person name="Ke X."/>
            <person name="Dai Q."/>
            <person name="Wu Y."/>
            <person name="Sun Y."/>
            <person name="Xu J.-R."/>
            <person name="Kang Z.K."/>
            <person name="Wang L."/>
            <person name="Huang L."/>
        </authorList>
    </citation>
    <scope>NUCLEOTIDE SEQUENCE [LARGE SCALE GENOMIC DNA]</scope>
    <source>
        <strain evidence="3">SXYL134</strain>
    </source>
</reference>